<organism evidence="1 2">
    <name type="scientific">Halomonas kalidii</name>
    <dbReference type="NCBI Taxonomy" id="3043293"/>
    <lineage>
        <taxon>Bacteria</taxon>
        <taxon>Pseudomonadati</taxon>
        <taxon>Pseudomonadota</taxon>
        <taxon>Gammaproteobacteria</taxon>
        <taxon>Oceanospirillales</taxon>
        <taxon>Halomonadaceae</taxon>
        <taxon>Halomonas</taxon>
    </lineage>
</organism>
<dbReference type="RefSeq" id="WP_282721834.1">
    <property type="nucleotide sequence ID" value="NZ_JASCQO010000035.1"/>
</dbReference>
<reference evidence="1 2" key="1">
    <citation type="submission" date="2023-04" db="EMBL/GenBank/DDBJ databases">
        <title>Halomonas strains isolated from rhizosphere soil.</title>
        <authorList>
            <person name="Xu L."/>
            <person name="Sun J.-Q."/>
        </authorList>
    </citation>
    <scope>NUCLEOTIDE SEQUENCE [LARGE SCALE GENOMIC DNA]</scope>
    <source>
        <strain evidence="1 2">LN1S58</strain>
    </source>
</reference>
<evidence type="ECO:0000313" key="2">
    <source>
        <dbReference type="Proteomes" id="UP001244242"/>
    </source>
</evidence>
<gene>
    <name evidence="1" type="ORF">QLQ84_11320</name>
</gene>
<proteinExistence type="predicted"/>
<comment type="caution">
    <text evidence="1">The sequence shown here is derived from an EMBL/GenBank/DDBJ whole genome shotgun (WGS) entry which is preliminary data.</text>
</comment>
<accession>A0ABT6VK92</accession>
<dbReference type="EMBL" id="JASCQO010000035">
    <property type="protein sequence ID" value="MDI5934376.1"/>
    <property type="molecule type" value="Genomic_DNA"/>
</dbReference>
<dbReference type="InterPro" id="IPR036086">
    <property type="entry name" value="ParB/Sulfiredoxin_sf"/>
</dbReference>
<sequence>MTEMKNYLFSGIKFCLARMGYRLQPLDADRPIALPTFDGDPRALRYLKNGRDCLITGKMENGRGLLLFSLGANGKHPFVEGVRRVLDASGESISDKEVLRRTLHDYYSRHRPQSVAEVLGISTGKLPVFDDQPPWAVIKPWESLTLEERLRKMQVTERVDNRQVSDVEMGIEHGCNFCGPVSDEKLRVEVERLYRIMQSIRRHGFVRNDFPDGDIRVDILVEAPGDWRWLVKSGHHRAAVMSALGFTTVPIRVDSIVCREEVDVWPQVMAGTYPRHLALKVFDNIFSGVGGSILGKCKEKVMMLPDG</sequence>
<evidence type="ECO:0000313" key="1">
    <source>
        <dbReference type="EMBL" id="MDI5934376.1"/>
    </source>
</evidence>
<dbReference type="SUPFAM" id="SSF110849">
    <property type="entry name" value="ParB/Sulfiredoxin"/>
    <property type="match status" value="1"/>
</dbReference>
<protein>
    <submittedName>
        <fullName evidence="1">Uncharacterized protein</fullName>
    </submittedName>
</protein>
<dbReference type="Proteomes" id="UP001244242">
    <property type="component" value="Unassembled WGS sequence"/>
</dbReference>
<name>A0ABT6VK92_9GAMM</name>
<keyword evidence="2" id="KW-1185">Reference proteome</keyword>